<feature type="region of interest" description="Disordered" evidence="1">
    <location>
        <begin position="74"/>
        <end position="115"/>
    </location>
</feature>
<protein>
    <submittedName>
        <fullName evidence="2">Uncharacterized protein</fullName>
    </submittedName>
</protein>
<feature type="compositionally biased region" description="Basic residues" evidence="1">
    <location>
        <begin position="81"/>
        <end position="115"/>
    </location>
</feature>
<proteinExistence type="predicted"/>
<dbReference type="AlphaFoldDB" id="A0A6C0FDH6"/>
<sequence length="115" mass="13099">MGKGGKEKFNPTTDLTEGMRVKKKSDGMFATDVYRFYEYTSGLGADGSRTAKIRNEQTLKEEFADANNLKKLMVETISGKGGKRKTKKARKLRKSKKSKKSRKTKKSRKSRKSRK</sequence>
<name>A0A6C0FDH6_9ZZZZ</name>
<accession>A0A6C0FDH6</accession>
<reference evidence="2" key="1">
    <citation type="journal article" date="2020" name="Nature">
        <title>Giant virus diversity and host interactions through global metagenomics.</title>
        <authorList>
            <person name="Schulz F."/>
            <person name="Roux S."/>
            <person name="Paez-Espino D."/>
            <person name="Jungbluth S."/>
            <person name="Walsh D.A."/>
            <person name="Denef V.J."/>
            <person name="McMahon K.D."/>
            <person name="Konstantinidis K.T."/>
            <person name="Eloe-Fadrosh E.A."/>
            <person name="Kyrpides N.C."/>
            <person name="Woyke T."/>
        </authorList>
    </citation>
    <scope>NUCLEOTIDE SEQUENCE</scope>
    <source>
        <strain evidence="2">GVMAG-S-ERX556106-38</strain>
    </source>
</reference>
<organism evidence="2">
    <name type="scientific">viral metagenome</name>
    <dbReference type="NCBI Taxonomy" id="1070528"/>
    <lineage>
        <taxon>unclassified sequences</taxon>
        <taxon>metagenomes</taxon>
        <taxon>organismal metagenomes</taxon>
    </lineage>
</organism>
<dbReference type="EMBL" id="MN738837">
    <property type="protein sequence ID" value="QHT38921.1"/>
    <property type="molecule type" value="Genomic_DNA"/>
</dbReference>
<evidence type="ECO:0000313" key="2">
    <source>
        <dbReference type="EMBL" id="QHT38921.1"/>
    </source>
</evidence>
<evidence type="ECO:0000256" key="1">
    <source>
        <dbReference type="SAM" id="MobiDB-lite"/>
    </source>
</evidence>